<evidence type="ECO:0000313" key="5">
    <source>
        <dbReference type="Proteomes" id="UP000256343"/>
    </source>
</evidence>
<keyword evidence="1" id="KW-1133">Transmembrane helix</keyword>
<keyword evidence="1" id="KW-0812">Transmembrane</keyword>
<reference evidence="2 5" key="2">
    <citation type="submission" date="2018-07" db="EMBL/GenBank/DDBJ databases">
        <title>Genomic Encyclopedia of Archaeal and Bacterial Type Strains, Phase II (KMG-II): from individual species to whole genera.</title>
        <authorList>
            <person name="Goeker M."/>
        </authorList>
    </citation>
    <scope>NUCLEOTIDE SEQUENCE [LARGE SCALE GENOMIC DNA]</scope>
    <source>
        <strain evidence="2 5">JA575</strain>
    </source>
</reference>
<dbReference type="Proteomes" id="UP000252631">
    <property type="component" value="Unassembled WGS sequence"/>
</dbReference>
<dbReference type="OrthoDB" id="7335270at2"/>
<name>A0A336JRX9_9BRAD</name>
<feature type="transmembrane region" description="Helical" evidence="1">
    <location>
        <begin position="162"/>
        <end position="192"/>
    </location>
</feature>
<protein>
    <submittedName>
        <fullName evidence="3">Uncharacterized protein</fullName>
    </submittedName>
</protein>
<dbReference type="Proteomes" id="UP000256343">
    <property type="component" value="Unassembled WGS sequence"/>
</dbReference>
<dbReference type="EMBL" id="QRDT01000012">
    <property type="protein sequence ID" value="RED32558.1"/>
    <property type="molecule type" value="Genomic_DNA"/>
</dbReference>
<feature type="transmembrane region" description="Helical" evidence="1">
    <location>
        <begin position="275"/>
        <end position="300"/>
    </location>
</feature>
<reference evidence="3 4" key="1">
    <citation type="submission" date="2017-08" db="EMBL/GenBank/DDBJ databases">
        <authorList>
            <person name="de Groot N.N."/>
        </authorList>
    </citation>
    <scope>NUCLEOTIDE SEQUENCE [LARGE SCALE GENOMIC DNA]</scope>
    <source>
        <strain evidence="3 4">JA575</strain>
    </source>
</reference>
<accession>A0A336JRX9</accession>
<evidence type="ECO:0000313" key="4">
    <source>
        <dbReference type="Proteomes" id="UP000252631"/>
    </source>
</evidence>
<proteinExistence type="predicted"/>
<dbReference type="AlphaFoldDB" id="A0A336JRX9"/>
<feature type="transmembrane region" description="Helical" evidence="1">
    <location>
        <begin position="73"/>
        <end position="95"/>
    </location>
</feature>
<feature type="transmembrane region" description="Helical" evidence="1">
    <location>
        <begin position="41"/>
        <end position="66"/>
    </location>
</feature>
<evidence type="ECO:0000256" key="1">
    <source>
        <dbReference type="SAM" id="Phobius"/>
    </source>
</evidence>
<gene>
    <name evidence="2" type="ORF">BJ125_11235</name>
    <name evidence="3" type="ORF">SAMN05892882_11235</name>
</gene>
<feature type="transmembrane region" description="Helical" evidence="1">
    <location>
        <begin position="243"/>
        <end position="263"/>
    </location>
</feature>
<dbReference type="RefSeq" id="WP_114358490.1">
    <property type="nucleotide sequence ID" value="NZ_QRDT01000012.1"/>
</dbReference>
<feature type="transmembrane region" description="Helical" evidence="1">
    <location>
        <begin position="115"/>
        <end position="141"/>
    </location>
</feature>
<keyword evidence="1" id="KW-0472">Membrane</keyword>
<organism evidence="3 4">
    <name type="scientific">Rhodopseudomonas pentothenatexigens</name>
    <dbReference type="NCBI Taxonomy" id="999699"/>
    <lineage>
        <taxon>Bacteria</taxon>
        <taxon>Pseudomonadati</taxon>
        <taxon>Pseudomonadota</taxon>
        <taxon>Alphaproteobacteria</taxon>
        <taxon>Hyphomicrobiales</taxon>
        <taxon>Nitrobacteraceae</taxon>
        <taxon>Rhodopseudomonas</taxon>
    </lineage>
</organism>
<sequence>MMMPVLIALAAGCASAVMFASIVSGALIALLLFYLAPLPLMVAALGWGVLAAAIGGLIAAVGLAALVSLPYAIAFVVTIAVPACWLGHLALLARAADAPQGEAPTLEWYPVGRLVVWMAGFAATTTMAALFTLGTDSAAIADGLRSGLQRALGPRSTPGSDAALVDALVSIAPPAAATVAMLTLTLNIWLAARITSASSRLSRPWPDLRTVTLPPMTLAVLSLALALSFVGGLTSMVGKTVSAALFVAYGLTGAATLHTLTMASRNRLFLLSSAYALVLIFLWPAVGLIALGLGDAFLNLRQRYFQRRSMPPPPSH</sequence>
<feature type="transmembrane region" description="Helical" evidence="1">
    <location>
        <begin position="212"/>
        <end position="231"/>
    </location>
</feature>
<dbReference type="EMBL" id="UFQQ01000012">
    <property type="protein sequence ID" value="SSW91453.1"/>
    <property type="molecule type" value="Genomic_DNA"/>
</dbReference>
<evidence type="ECO:0000313" key="3">
    <source>
        <dbReference type="EMBL" id="SSW91453.1"/>
    </source>
</evidence>
<keyword evidence="5" id="KW-1185">Reference proteome</keyword>
<evidence type="ECO:0000313" key="2">
    <source>
        <dbReference type="EMBL" id="RED32558.1"/>
    </source>
</evidence>